<feature type="domain" description="CHAD" evidence="1">
    <location>
        <begin position="1"/>
        <end position="262"/>
    </location>
</feature>
<dbReference type="OrthoDB" id="6053016at2"/>
<dbReference type="InterPro" id="IPR038186">
    <property type="entry name" value="CHAD_dom_sf"/>
</dbReference>
<dbReference type="SMART" id="SM00880">
    <property type="entry name" value="CHAD"/>
    <property type="match status" value="1"/>
</dbReference>
<protein>
    <submittedName>
        <fullName evidence="2">CHAD domain-containing protein</fullName>
    </submittedName>
</protein>
<gene>
    <name evidence="2" type="ORF">E5352_11555</name>
</gene>
<dbReference type="PANTHER" id="PTHR39339">
    <property type="entry name" value="SLR1444 PROTEIN"/>
    <property type="match status" value="1"/>
</dbReference>
<dbReference type="RefSeq" id="WP_136005378.1">
    <property type="nucleotide sequence ID" value="NZ_SRYW01000009.1"/>
</dbReference>
<evidence type="ECO:0000313" key="3">
    <source>
        <dbReference type="Proteomes" id="UP000306631"/>
    </source>
</evidence>
<dbReference type="PROSITE" id="PS51708">
    <property type="entry name" value="CHAD"/>
    <property type="match status" value="1"/>
</dbReference>
<evidence type="ECO:0000259" key="1">
    <source>
        <dbReference type="PROSITE" id="PS51708"/>
    </source>
</evidence>
<dbReference type="Gene3D" id="1.40.20.10">
    <property type="entry name" value="CHAD domain"/>
    <property type="match status" value="1"/>
</dbReference>
<dbReference type="InterPro" id="IPR007899">
    <property type="entry name" value="CHAD_dom"/>
</dbReference>
<proteinExistence type="predicted"/>
<dbReference type="Proteomes" id="UP000306631">
    <property type="component" value="Unassembled WGS sequence"/>
</dbReference>
<organism evidence="2 3">
    <name type="scientific">Stenotrophomonas maltophilia</name>
    <name type="common">Pseudomonas maltophilia</name>
    <name type="synonym">Xanthomonas maltophilia</name>
    <dbReference type="NCBI Taxonomy" id="40324"/>
    <lineage>
        <taxon>Bacteria</taxon>
        <taxon>Pseudomonadati</taxon>
        <taxon>Pseudomonadota</taxon>
        <taxon>Gammaproteobacteria</taxon>
        <taxon>Lysobacterales</taxon>
        <taxon>Lysobacteraceae</taxon>
        <taxon>Stenotrophomonas</taxon>
        <taxon>Stenotrophomonas maltophilia group</taxon>
    </lineage>
</organism>
<dbReference type="AlphaFoldDB" id="A0A4S2CX53"/>
<reference evidence="2 3" key="1">
    <citation type="submission" date="2019-04" db="EMBL/GenBank/DDBJ databases">
        <title>Microbes associate with the intestines of laboratory mice.</title>
        <authorList>
            <person name="Navarre W."/>
            <person name="Wong E."/>
            <person name="Huang K."/>
            <person name="Tropini C."/>
            <person name="Ng K."/>
            <person name="Yu B."/>
        </authorList>
    </citation>
    <scope>NUCLEOTIDE SEQUENCE [LARGE SCALE GENOMIC DNA]</scope>
    <source>
        <strain evidence="2 3">NM62_B4-13</strain>
    </source>
</reference>
<comment type="caution">
    <text evidence="2">The sequence shown here is derived from an EMBL/GenBank/DDBJ whole genome shotgun (WGS) entry which is preliminary data.</text>
</comment>
<dbReference type="PANTHER" id="PTHR39339:SF1">
    <property type="entry name" value="CHAD DOMAIN-CONTAINING PROTEIN"/>
    <property type="match status" value="1"/>
</dbReference>
<dbReference type="EMBL" id="SRYW01000009">
    <property type="protein sequence ID" value="TGY33578.1"/>
    <property type="molecule type" value="Genomic_DNA"/>
</dbReference>
<accession>A0A4S2CX53</accession>
<evidence type="ECO:0000313" key="2">
    <source>
        <dbReference type="EMBL" id="TGY33578.1"/>
    </source>
</evidence>
<dbReference type="Pfam" id="PF05235">
    <property type="entry name" value="CHAD"/>
    <property type="match status" value="1"/>
</dbReference>
<name>A0A4S2CX53_STEMA</name>
<sequence>MQSVVPGSAAHALARQACRDIEQALSPGGDAHESVHAARKAIRRLRALLALLERTDLALGDADAMLRRLGDGLSGLRDAHVAVETAALLAARAPTAPWPYVIGRLQARRDAWLRRALAGDPAFGRRRDRVRRVGALLDAQPWAAITLSQVRAGLGRSANRVRKAERRAHRHPEPERLHRWRRKVRRLRMQVEAMPHLDAHLLKVPHVRGGGGEAKALHQLSTQLGWQQDLRMLRNLVRVMPGVTDRRQLLAQIDQARSRPVA</sequence>